<reference evidence="1" key="1">
    <citation type="journal article" date="2017" name="Elife">
        <title>The kinetoplastid-infecting Bodo saltans virus (BsV), a window into the most abundant giant viruses in the sea.</title>
        <authorList>
            <person name="Deeg C.M."/>
            <person name="Chow C.-E.T."/>
            <person name="Suttle C.A."/>
        </authorList>
    </citation>
    <scope>NUCLEOTIDE SEQUENCE</scope>
    <source>
        <strain evidence="1">NG1</strain>
    </source>
</reference>
<keyword evidence="2" id="KW-1185">Reference proteome</keyword>
<gene>
    <name evidence="1" type="ORF">BMW23_0532</name>
</gene>
<dbReference type="EMBL" id="MF782455">
    <property type="protein sequence ID" value="ATZ80579.1"/>
    <property type="molecule type" value="Genomic_DNA"/>
</dbReference>
<evidence type="ECO:0000313" key="1">
    <source>
        <dbReference type="EMBL" id="ATZ80579.1"/>
    </source>
</evidence>
<name>A0A2H4UUQ4_9VIRU</name>
<organism evidence="1">
    <name type="scientific">Bodo saltans virus</name>
    <dbReference type="NCBI Taxonomy" id="2024608"/>
    <lineage>
        <taxon>Viruses</taxon>
        <taxon>Varidnaviria</taxon>
        <taxon>Bamfordvirae</taxon>
        <taxon>Nucleocytoviricota</taxon>
        <taxon>Megaviricetes</taxon>
        <taxon>Imitervirales</taxon>
        <taxon>Mimiviridae</taxon>
        <taxon>Klosneuvirinae</taxon>
        <taxon>Theiavirus</taxon>
        <taxon>Theiavirus salishense</taxon>
    </lineage>
</organism>
<evidence type="ECO:0000313" key="2">
    <source>
        <dbReference type="Proteomes" id="UP000240325"/>
    </source>
</evidence>
<sequence length="378" mass="45081">MHNIFVIDKLEYKGEFIWRKNKNEKMYDDENKLLPFPVHENAIWDNAQYFIEKLYEIENTIIISHLEMYTKKLDEQKDCLLCDKKKIGKRKFFINGYLWEDSMSHYIKKHNCVPSNSFVNFIFSFDFKKILPINLIGNIIGEHDVQYVKLEKNQLLILDALMKHGGYSKKYYDSGNNAVRYSEHAGFLEIKNKMLYDITVSGNTLRVDSGDEEIFLPTNMPEMKKSHYIFHTHPPTPKPGGRSNDGIIYEMPSIGDILHFIEHYNYGKTIGSLVMTPEGLYMIRKNVHDKKQIIINQEKMYTEIRKVMRSIHLLSIKKYGTNFDTYTFYTKIMKDKYFINKLNLKLKKYFIHIDFFERKKDFKHAWIVTDVYVPIYDR</sequence>
<proteinExistence type="predicted"/>
<accession>A0A2H4UUQ4</accession>
<protein>
    <submittedName>
        <fullName evidence="1">Uncharacterized protein</fullName>
    </submittedName>
</protein>
<dbReference type="Proteomes" id="UP000240325">
    <property type="component" value="Segment"/>
</dbReference>